<dbReference type="PANTHER" id="PTHR14969">
    <property type="entry name" value="SPHINGOSINE-1-PHOSPHATE PHOSPHOHYDROLASE"/>
    <property type="match status" value="1"/>
</dbReference>
<feature type="transmembrane region" description="Helical" evidence="1">
    <location>
        <begin position="104"/>
        <end position="125"/>
    </location>
</feature>
<keyword evidence="1" id="KW-1133">Transmembrane helix</keyword>
<feature type="transmembrane region" description="Helical" evidence="1">
    <location>
        <begin position="27"/>
        <end position="50"/>
    </location>
</feature>
<dbReference type="OrthoDB" id="9789113at2"/>
<evidence type="ECO:0000259" key="2">
    <source>
        <dbReference type="SMART" id="SM00014"/>
    </source>
</evidence>
<feature type="transmembrane region" description="Helical" evidence="1">
    <location>
        <begin position="161"/>
        <end position="183"/>
    </location>
</feature>
<dbReference type="CDD" id="cd03395">
    <property type="entry name" value="PAP2_like_4"/>
    <property type="match status" value="1"/>
</dbReference>
<dbReference type="Gene3D" id="1.20.144.10">
    <property type="entry name" value="Phosphatidic acid phosphatase type 2/haloperoxidase"/>
    <property type="match status" value="2"/>
</dbReference>
<dbReference type="PANTHER" id="PTHR14969:SF13">
    <property type="entry name" value="AT30094P"/>
    <property type="match status" value="1"/>
</dbReference>
<gene>
    <name evidence="3" type="ordered locus">Cag_2029</name>
</gene>
<dbReference type="AlphaFoldDB" id="Q3ANZ8"/>
<evidence type="ECO:0000313" key="3">
    <source>
        <dbReference type="EMBL" id="ABB29277.1"/>
    </source>
</evidence>
<dbReference type="EMBL" id="CP000108">
    <property type="protein sequence ID" value="ABB29277.1"/>
    <property type="molecule type" value="Genomic_DNA"/>
</dbReference>
<dbReference type="SUPFAM" id="SSF48317">
    <property type="entry name" value="Acid phosphatase/Vanadium-dependent haloperoxidase"/>
    <property type="match status" value="1"/>
</dbReference>
<evidence type="ECO:0000256" key="1">
    <source>
        <dbReference type="SAM" id="Phobius"/>
    </source>
</evidence>
<dbReference type="HOGENOM" id="CLU_072573_10_0_10"/>
<keyword evidence="1" id="KW-0472">Membrane</keyword>
<sequence>MTLIEQGDVWLFGVLNGTPKSLLLDELMVYLTTVKMSWHIILLVALFMVVRRGKSALLLLLCVGLAVGLSDFIASGVLKPLVQRTRPCFALDNVRLLISQPRSYSFASSHAANSMAIAVVAWLFFSRGVVVEKLFTLVMFCYAVMVGISRIYVGVHYPTDVLAGMVIGTCSALLCYLIFSWLAKNMPLRTTTSPPSQNDG</sequence>
<protein>
    <submittedName>
        <fullName evidence="3">Phosphoesterase, PA-phosphatase related protein</fullName>
    </submittedName>
</protein>
<dbReference type="SMART" id="SM00014">
    <property type="entry name" value="acidPPc"/>
    <property type="match status" value="1"/>
</dbReference>
<organism evidence="3">
    <name type="scientific">Chlorobium chlorochromatii (strain CaD3)</name>
    <dbReference type="NCBI Taxonomy" id="340177"/>
    <lineage>
        <taxon>Bacteria</taxon>
        <taxon>Pseudomonadati</taxon>
        <taxon>Chlorobiota</taxon>
        <taxon>Chlorobiia</taxon>
        <taxon>Chlorobiales</taxon>
        <taxon>Chlorobiaceae</taxon>
        <taxon>Chlorobium/Pelodictyon group</taxon>
        <taxon>Chlorobium</taxon>
    </lineage>
</organism>
<dbReference type="KEGG" id="cch:Cag_2029"/>
<keyword evidence="1" id="KW-0812">Transmembrane</keyword>
<dbReference type="Pfam" id="PF01569">
    <property type="entry name" value="PAP2"/>
    <property type="match status" value="1"/>
</dbReference>
<dbReference type="InterPro" id="IPR036938">
    <property type="entry name" value="PAP2/HPO_sf"/>
</dbReference>
<dbReference type="STRING" id="340177.Cag_2029"/>
<reference evidence="3" key="1">
    <citation type="submission" date="2005-08" db="EMBL/GenBank/DDBJ databases">
        <title>Complete sequence of Chlorobium chlorochromatii CaD3.</title>
        <authorList>
            <person name="Copeland A."/>
            <person name="Lucas S."/>
            <person name="Lapidus A."/>
            <person name="Barry K."/>
            <person name="Detter J.C."/>
            <person name="Glavina T."/>
            <person name="Hammon N."/>
            <person name="Israni S."/>
            <person name="Pitluck S."/>
            <person name="Bryant D."/>
            <person name="Schmutz J."/>
            <person name="Larimer F."/>
            <person name="Land M."/>
            <person name="Kyrpides N."/>
            <person name="Ivanova N."/>
            <person name="Richardson P."/>
        </authorList>
    </citation>
    <scope>NUCLEOTIDE SEQUENCE [LARGE SCALE GENOMIC DNA]</scope>
    <source>
        <strain evidence="3">CaD3</strain>
    </source>
</reference>
<feature type="domain" description="Phosphatidic acid phosphatase type 2/haloperoxidase" evidence="2">
    <location>
        <begin position="59"/>
        <end position="176"/>
    </location>
</feature>
<proteinExistence type="predicted"/>
<name>Q3ANZ8_CHLCH</name>
<feature type="transmembrane region" description="Helical" evidence="1">
    <location>
        <begin position="57"/>
        <end position="78"/>
    </location>
</feature>
<feature type="transmembrane region" description="Helical" evidence="1">
    <location>
        <begin position="134"/>
        <end position="155"/>
    </location>
</feature>
<accession>Q3ANZ8</accession>
<dbReference type="InterPro" id="IPR000326">
    <property type="entry name" value="PAP2/HPO"/>
</dbReference>
<dbReference type="eggNOG" id="COG0671">
    <property type="taxonomic scope" value="Bacteria"/>
</dbReference>